<keyword evidence="3" id="KW-0479">Metal-binding</keyword>
<dbReference type="PANTHER" id="PTHR37418">
    <property type="entry name" value="3-KETO-5-AMINOHEXANOATE CLEAVAGE ENZYME-RELATED"/>
    <property type="match status" value="1"/>
</dbReference>
<evidence type="ECO:0000256" key="1">
    <source>
        <dbReference type="ARBA" id="ARBA00001947"/>
    </source>
</evidence>
<accession>A0A8J6T3R4</accession>
<keyword evidence="2" id="KW-0808">Transferase</keyword>
<organism evidence="5 6">
    <name type="scientific">Candidatus Desulfacyla euxinica</name>
    <dbReference type="NCBI Taxonomy" id="2841693"/>
    <lineage>
        <taxon>Bacteria</taxon>
        <taxon>Deltaproteobacteria</taxon>
        <taxon>Candidatus Desulfacyla</taxon>
    </lineage>
</organism>
<protein>
    <submittedName>
        <fullName evidence="5">3-keto-5-aminohexanoate cleavage protein</fullName>
    </submittedName>
</protein>
<dbReference type="Gene3D" id="3.20.20.70">
    <property type="entry name" value="Aldolase class I"/>
    <property type="match status" value="1"/>
</dbReference>
<dbReference type="InterPro" id="IPR008567">
    <property type="entry name" value="BKACE"/>
</dbReference>
<dbReference type="InterPro" id="IPR013785">
    <property type="entry name" value="Aldolase_TIM"/>
</dbReference>
<evidence type="ECO:0000313" key="6">
    <source>
        <dbReference type="Proteomes" id="UP000650524"/>
    </source>
</evidence>
<keyword evidence="4" id="KW-0862">Zinc</keyword>
<gene>
    <name evidence="5" type="ORF">H8E19_12055</name>
</gene>
<sequence>MDRKFKDKLIITAAITGSRILRDTTPYIPYTPEEIAGSALECWNAGASIVHIHVRDPETGLGTQDLELFRQVVEPLREETDVVINLTTSGIAARNLSFEDRLKSLELRPELASFDAGSINLGKGVFVNPPDFLDLAAETMKRLKVKPEIEVFDSGMIVTAVQMRNEGKLADPLFFEFVLGTPYGAPATPKSLVYLSEIVPENAIWSVTGIGRAHLPMSMMALAMGGHIRVGMEDHVFYKKGELAESNAQFVERIVRIAREYGRDIASPDEARGILEFQRERG</sequence>
<evidence type="ECO:0000256" key="3">
    <source>
        <dbReference type="ARBA" id="ARBA00022723"/>
    </source>
</evidence>
<dbReference type="GO" id="GO:0046872">
    <property type="term" value="F:metal ion binding"/>
    <property type="evidence" value="ECO:0007669"/>
    <property type="project" value="UniProtKB-KW"/>
</dbReference>
<dbReference type="Pfam" id="PF05853">
    <property type="entry name" value="BKACE"/>
    <property type="match status" value="1"/>
</dbReference>
<evidence type="ECO:0000313" key="5">
    <source>
        <dbReference type="EMBL" id="MBC8178130.1"/>
    </source>
</evidence>
<comment type="caution">
    <text evidence="5">The sequence shown here is derived from an EMBL/GenBank/DDBJ whole genome shotgun (WGS) entry which is preliminary data.</text>
</comment>
<comment type="cofactor">
    <cofactor evidence="1">
        <name>Zn(2+)</name>
        <dbReference type="ChEBI" id="CHEBI:29105"/>
    </cofactor>
</comment>
<name>A0A8J6T3R4_9DELT</name>
<dbReference type="GO" id="GO:0043720">
    <property type="term" value="F:3-keto-5-aminohexanoate cleavage activity"/>
    <property type="evidence" value="ECO:0007669"/>
    <property type="project" value="InterPro"/>
</dbReference>
<dbReference type="PANTHER" id="PTHR37418:SF2">
    <property type="entry name" value="3-KETO-5-AMINOHEXANOATE CLEAVAGE ENZYME"/>
    <property type="match status" value="1"/>
</dbReference>
<evidence type="ECO:0000256" key="2">
    <source>
        <dbReference type="ARBA" id="ARBA00022679"/>
    </source>
</evidence>
<evidence type="ECO:0000256" key="4">
    <source>
        <dbReference type="ARBA" id="ARBA00022833"/>
    </source>
</evidence>
<reference evidence="5 6" key="1">
    <citation type="submission" date="2020-08" db="EMBL/GenBank/DDBJ databases">
        <title>Bridging the membrane lipid divide: bacteria of the FCB group superphylum have the potential to synthesize archaeal ether lipids.</title>
        <authorList>
            <person name="Villanueva L."/>
            <person name="Von Meijenfeldt F.A.B."/>
            <person name="Westbye A.B."/>
            <person name="Yadav S."/>
            <person name="Hopmans E.C."/>
            <person name="Dutilh B.E."/>
            <person name="Sinninghe Damste J.S."/>
        </authorList>
    </citation>
    <scope>NUCLEOTIDE SEQUENCE [LARGE SCALE GENOMIC DNA]</scope>
    <source>
        <strain evidence="5">NIOZ-UU27</strain>
    </source>
</reference>
<dbReference type="AlphaFoldDB" id="A0A8J6T3R4"/>
<proteinExistence type="predicted"/>
<dbReference type="EMBL" id="JACNJD010000258">
    <property type="protein sequence ID" value="MBC8178130.1"/>
    <property type="molecule type" value="Genomic_DNA"/>
</dbReference>
<dbReference type="Proteomes" id="UP000650524">
    <property type="component" value="Unassembled WGS sequence"/>
</dbReference>